<reference evidence="1" key="1">
    <citation type="journal article" date="2015" name="Nature">
        <title>Complex archaea that bridge the gap between prokaryotes and eukaryotes.</title>
        <authorList>
            <person name="Spang A."/>
            <person name="Saw J.H."/>
            <person name="Jorgensen S.L."/>
            <person name="Zaremba-Niedzwiedzka K."/>
            <person name="Martijn J."/>
            <person name="Lind A.E."/>
            <person name="van Eijk R."/>
            <person name="Schleper C."/>
            <person name="Guy L."/>
            <person name="Ettema T.J."/>
        </authorList>
    </citation>
    <scope>NUCLEOTIDE SEQUENCE</scope>
</reference>
<protein>
    <submittedName>
        <fullName evidence="1">Uncharacterized protein</fullName>
    </submittedName>
</protein>
<sequence>MTTPAELVTASGTPLHTFKQEFEGVVHDILVISNPQKIHGLFKAVTLGATTTTRLATPAGNGYIELTDLIITTEKKTASILSVWFFDGTNKETVIESYLADSTVNIAIAFTGGWSGWQGAYVEVDMAGAAGKGSTAIGFIKHVETFAPTYTEWLERRS</sequence>
<accession>A0A0F9JGT7</accession>
<organism evidence="1">
    <name type="scientific">marine sediment metagenome</name>
    <dbReference type="NCBI Taxonomy" id="412755"/>
    <lineage>
        <taxon>unclassified sequences</taxon>
        <taxon>metagenomes</taxon>
        <taxon>ecological metagenomes</taxon>
    </lineage>
</organism>
<comment type="caution">
    <text evidence="1">The sequence shown here is derived from an EMBL/GenBank/DDBJ whole genome shotgun (WGS) entry which is preliminary data.</text>
</comment>
<dbReference type="EMBL" id="LAZR01011463">
    <property type="protein sequence ID" value="KKM61546.1"/>
    <property type="molecule type" value="Genomic_DNA"/>
</dbReference>
<gene>
    <name evidence="1" type="ORF">LCGC14_1530690</name>
</gene>
<name>A0A0F9JGT7_9ZZZZ</name>
<dbReference type="AlphaFoldDB" id="A0A0F9JGT7"/>
<proteinExistence type="predicted"/>
<evidence type="ECO:0000313" key="1">
    <source>
        <dbReference type="EMBL" id="KKM61546.1"/>
    </source>
</evidence>